<sequence length="455" mass="52247">MAGLSADTLQKYCTSFYSDPKNVLAQNVVTKQDPLEVCITRQSIEETCHVFTHKIEVEGKPITHQRNSGRCWIFACLNVIRIPFMKQFNLEEFEFSQAYLFFGIRFLFLERCNYLLHKVVEIARRGDEHPSGRLLSFLMNEPVADGGQWDMLVNLINKHGLMPKSYFPDAYSDEHTPRMNSVLRSKVREYTKTLWDCVESGMGELSLQEKIEEMMGEIYRIVGICLGIPAKSFTWEYYDKNKQYHSVGPVNAVEFYEKCVKPIFNVDDKICLVTDPRPSNGYGKLYTVDCLGNMMDGRQTLYNNQPVELLIKVAVESIKNNEAVWFGCDVAKYFYGSKGYLSLDCLDYKLVFGTDVCLNLDKANRLIYGESKMTHAMVFTAVSVDENGEVVKWRVENSWGDDRGDKGYIVMLKSWFHEFVYEIVVDKKYVPPEVLSVLTQDPIVLPAWDPMGALA</sequence>
<dbReference type="PhylomeDB" id="T1J2L0"/>
<dbReference type="InterPro" id="IPR038765">
    <property type="entry name" value="Papain-like_cys_pep_sf"/>
</dbReference>
<dbReference type="PANTHER" id="PTHR10363:SF2">
    <property type="entry name" value="BLEOMYCIN HYDROLASE"/>
    <property type="match status" value="1"/>
</dbReference>
<evidence type="ECO:0000256" key="9">
    <source>
        <dbReference type="PIRNR" id="PIRNR005700"/>
    </source>
</evidence>
<evidence type="ECO:0000256" key="8">
    <source>
        <dbReference type="ARBA" id="ARBA00022807"/>
    </source>
</evidence>
<reference evidence="12" key="1">
    <citation type="submission" date="2011-05" db="EMBL/GenBank/DDBJ databases">
        <authorList>
            <person name="Richards S.R."/>
            <person name="Qu J."/>
            <person name="Jiang H."/>
            <person name="Jhangiani S.N."/>
            <person name="Agravi P."/>
            <person name="Goodspeed R."/>
            <person name="Gross S."/>
            <person name="Mandapat C."/>
            <person name="Jackson L."/>
            <person name="Mathew T."/>
            <person name="Pu L."/>
            <person name="Thornton R."/>
            <person name="Saada N."/>
            <person name="Wilczek-Boney K.B."/>
            <person name="Lee S."/>
            <person name="Kovar C."/>
            <person name="Wu Y."/>
            <person name="Scherer S.E."/>
            <person name="Worley K.C."/>
            <person name="Muzny D.M."/>
            <person name="Gibbs R."/>
        </authorList>
    </citation>
    <scope>NUCLEOTIDE SEQUENCE</scope>
    <source>
        <strain evidence="12">Brora</strain>
    </source>
</reference>
<dbReference type="PANTHER" id="PTHR10363">
    <property type="entry name" value="BLEOMYCIN HYDROLASE"/>
    <property type="match status" value="1"/>
</dbReference>
<evidence type="ECO:0000313" key="11">
    <source>
        <dbReference type="EnsemblMetazoa" id="SMAR007806-PA"/>
    </source>
</evidence>
<dbReference type="PIRSF" id="PIRSF005700">
    <property type="entry name" value="PepC"/>
    <property type="match status" value="1"/>
</dbReference>
<evidence type="ECO:0000256" key="1">
    <source>
        <dbReference type="ARBA" id="ARBA00000423"/>
    </source>
</evidence>
<dbReference type="GO" id="GO:0006508">
    <property type="term" value="P:proteolysis"/>
    <property type="evidence" value="ECO:0007669"/>
    <property type="project" value="UniProtKB-KW"/>
</dbReference>
<dbReference type="STRING" id="126957.T1J2L0"/>
<dbReference type="FunFam" id="3.90.70.10:FF:000021">
    <property type="entry name" value="Bleomycin hydrolase"/>
    <property type="match status" value="1"/>
</dbReference>
<keyword evidence="12" id="KW-1185">Reference proteome</keyword>
<dbReference type="HOGENOM" id="CLU_038600_0_1_1"/>
<comment type="catalytic activity">
    <reaction evidence="1 9">
        <text>Inactivates bleomycin B2 (a cytotoxic glycometallopeptide) by hydrolysis of a carboxyamide bond of beta-aminoalanine, but also shows general aminopeptidase activity. The specificity varies somewhat with source, but amino acid arylamides of Met, Leu and Ala are preferred.</text>
        <dbReference type="EC" id="3.4.22.40"/>
    </reaction>
</comment>
<organism evidence="11 12">
    <name type="scientific">Strigamia maritima</name>
    <name type="common">European centipede</name>
    <name type="synonym">Geophilus maritimus</name>
    <dbReference type="NCBI Taxonomy" id="126957"/>
    <lineage>
        <taxon>Eukaryota</taxon>
        <taxon>Metazoa</taxon>
        <taxon>Ecdysozoa</taxon>
        <taxon>Arthropoda</taxon>
        <taxon>Myriapoda</taxon>
        <taxon>Chilopoda</taxon>
        <taxon>Pleurostigmophora</taxon>
        <taxon>Geophilomorpha</taxon>
        <taxon>Linotaeniidae</taxon>
        <taxon>Strigamia</taxon>
    </lineage>
</organism>
<dbReference type="OMA" id="QSYTFFW"/>
<accession>T1J2L0</accession>
<dbReference type="InterPro" id="IPR000169">
    <property type="entry name" value="Pept_cys_AS"/>
</dbReference>
<comment type="similarity">
    <text evidence="9">Belongs to the peptidase C1 family.</text>
</comment>
<feature type="active site" evidence="10">
    <location>
        <position position="71"/>
    </location>
</feature>
<evidence type="ECO:0000256" key="10">
    <source>
        <dbReference type="PIRSR" id="PIRSR005700-1"/>
    </source>
</evidence>
<dbReference type="eggNOG" id="KOG4128">
    <property type="taxonomic scope" value="Eukaryota"/>
</dbReference>
<dbReference type="GO" id="GO:0043418">
    <property type="term" value="P:homocysteine catabolic process"/>
    <property type="evidence" value="ECO:0007669"/>
    <property type="project" value="TreeGrafter"/>
</dbReference>
<dbReference type="PROSITE" id="PS00139">
    <property type="entry name" value="THIOL_PROTEASE_CYS"/>
    <property type="match status" value="1"/>
</dbReference>
<evidence type="ECO:0000256" key="6">
    <source>
        <dbReference type="ARBA" id="ARBA00022670"/>
    </source>
</evidence>
<proteinExistence type="inferred from homology"/>
<comment type="subcellular location">
    <subcellularLocation>
        <location evidence="2 9">Cytoplasm</location>
    </subcellularLocation>
</comment>
<keyword evidence="6 9" id="KW-0645">Protease</keyword>
<keyword evidence="5 9" id="KW-0963">Cytoplasm</keyword>
<reference evidence="11" key="2">
    <citation type="submission" date="2015-02" db="UniProtKB">
        <authorList>
            <consortium name="EnsemblMetazoa"/>
        </authorList>
    </citation>
    <scope>IDENTIFICATION</scope>
</reference>
<evidence type="ECO:0000256" key="2">
    <source>
        <dbReference type="ARBA" id="ARBA00004496"/>
    </source>
</evidence>
<dbReference type="GO" id="GO:0005737">
    <property type="term" value="C:cytoplasm"/>
    <property type="evidence" value="ECO:0007669"/>
    <property type="project" value="UniProtKB-SubCell"/>
</dbReference>
<evidence type="ECO:0000256" key="7">
    <source>
        <dbReference type="ARBA" id="ARBA00022801"/>
    </source>
</evidence>
<dbReference type="Proteomes" id="UP000014500">
    <property type="component" value="Unassembled WGS sequence"/>
</dbReference>
<dbReference type="InterPro" id="IPR004134">
    <property type="entry name" value="Peptidase_C1B"/>
</dbReference>
<dbReference type="EnsemblMetazoa" id="SMAR007806-RA">
    <property type="protein sequence ID" value="SMAR007806-PA"/>
    <property type="gene ID" value="SMAR007806"/>
</dbReference>
<dbReference type="GO" id="GO:0004197">
    <property type="term" value="F:cysteine-type endopeptidase activity"/>
    <property type="evidence" value="ECO:0007669"/>
    <property type="project" value="UniProtKB-EC"/>
</dbReference>
<keyword evidence="8 9" id="KW-0788">Thiol protease</keyword>
<name>T1J2L0_STRMM</name>
<dbReference type="GO" id="GO:0009636">
    <property type="term" value="P:response to toxic substance"/>
    <property type="evidence" value="ECO:0007669"/>
    <property type="project" value="TreeGrafter"/>
</dbReference>
<keyword evidence="7 9" id="KW-0378">Hydrolase</keyword>
<dbReference type="GO" id="GO:0070005">
    <property type="term" value="F:cysteine-type aminopeptidase activity"/>
    <property type="evidence" value="ECO:0007669"/>
    <property type="project" value="InterPro"/>
</dbReference>
<evidence type="ECO:0000256" key="5">
    <source>
        <dbReference type="ARBA" id="ARBA00022490"/>
    </source>
</evidence>
<feature type="active site" evidence="10">
    <location>
        <position position="397"/>
    </location>
</feature>
<dbReference type="EMBL" id="JH431806">
    <property type="status" value="NOT_ANNOTATED_CDS"/>
    <property type="molecule type" value="Genomic_DNA"/>
</dbReference>
<dbReference type="Gene3D" id="3.90.70.10">
    <property type="entry name" value="Cysteine proteinases"/>
    <property type="match status" value="1"/>
</dbReference>
<dbReference type="SUPFAM" id="SSF54001">
    <property type="entry name" value="Cysteine proteinases"/>
    <property type="match status" value="1"/>
</dbReference>
<feature type="active site" evidence="10">
    <location>
        <position position="375"/>
    </location>
</feature>
<protein>
    <recommendedName>
        <fullName evidence="4 9">Bleomycin hydrolase</fullName>
        <ecNumber evidence="3 9">3.4.22.40</ecNumber>
    </recommendedName>
</protein>
<evidence type="ECO:0000256" key="3">
    <source>
        <dbReference type="ARBA" id="ARBA00012465"/>
    </source>
</evidence>
<dbReference type="EC" id="3.4.22.40" evidence="3 9"/>
<dbReference type="CDD" id="cd00585">
    <property type="entry name" value="Peptidase_C1B"/>
    <property type="match status" value="1"/>
</dbReference>
<dbReference type="AlphaFoldDB" id="T1J2L0"/>
<dbReference type="Pfam" id="PF03051">
    <property type="entry name" value="Peptidase_C1_2"/>
    <property type="match status" value="1"/>
</dbReference>
<evidence type="ECO:0000256" key="4">
    <source>
        <dbReference type="ARBA" id="ARBA00022227"/>
    </source>
</evidence>
<evidence type="ECO:0000313" key="12">
    <source>
        <dbReference type="Proteomes" id="UP000014500"/>
    </source>
</evidence>